<reference evidence="1 2" key="1">
    <citation type="submission" date="2019-06" db="EMBL/GenBank/DDBJ databases">
        <title>Whole genome shotgun sequence of Flavobacterium flevense NBRC 14960.</title>
        <authorList>
            <person name="Hosoyama A."/>
            <person name="Uohara A."/>
            <person name="Ohji S."/>
            <person name="Ichikawa N."/>
        </authorList>
    </citation>
    <scope>NUCLEOTIDE SEQUENCE [LARGE SCALE GENOMIC DNA]</scope>
    <source>
        <strain evidence="1 2">NBRC 14960</strain>
    </source>
</reference>
<organism evidence="1 2">
    <name type="scientific">Flavobacterium flevense</name>
    <dbReference type="NCBI Taxonomy" id="983"/>
    <lineage>
        <taxon>Bacteria</taxon>
        <taxon>Pseudomonadati</taxon>
        <taxon>Bacteroidota</taxon>
        <taxon>Flavobacteriia</taxon>
        <taxon>Flavobacteriales</taxon>
        <taxon>Flavobacteriaceae</taxon>
        <taxon>Flavobacterium</taxon>
    </lineage>
</organism>
<evidence type="ECO:0000313" key="1">
    <source>
        <dbReference type="EMBL" id="GEC72067.1"/>
    </source>
</evidence>
<dbReference type="AlphaFoldDB" id="A0A4Y4AYV2"/>
<accession>A0A4Y4AYV2</accession>
<protein>
    <submittedName>
        <fullName evidence="1">Uncharacterized protein</fullName>
    </submittedName>
</protein>
<gene>
    <name evidence="1" type="ORF">FFL01_16060</name>
</gene>
<dbReference type="EMBL" id="BJNP01000015">
    <property type="protein sequence ID" value="GEC72067.1"/>
    <property type="molecule type" value="Genomic_DNA"/>
</dbReference>
<comment type="caution">
    <text evidence="1">The sequence shown here is derived from an EMBL/GenBank/DDBJ whole genome shotgun (WGS) entry which is preliminary data.</text>
</comment>
<dbReference type="Proteomes" id="UP000316775">
    <property type="component" value="Unassembled WGS sequence"/>
</dbReference>
<keyword evidence="2" id="KW-1185">Reference proteome</keyword>
<proteinExistence type="predicted"/>
<dbReference type="STRING" id="983.SAMN05443543_107222"/>
<evidence type="ECO:0000313" key="2">
    <source>
        <dbReference type="Proteomes" id="UP000316775"/>
    </source>
</evidence>
<sequence length="118" mass="13876">MKRMVRYIFKKAIIILMTFFVCLPCSAKKEFKQILEIPFSDLEASEKPNKNSICQTFTKSEKTKLSTSNHKKSLQKWNYNCDLTVILHKTLSLHFNPFLNFQIASSVPIYILHEQYLI</sequence>
<name>A0A4Y4AYV2_9FLAO</name>